<dbReference type="InterPro" id="IPR024655">
    <property type="entry name" value="Asl1_glyco_hydro_catalytic"/>
</dbReference>
<protein>
    <submittedName>
        <fullName evidence="3">Glycoside hydrolase family 128 protein</fullName>
    </submittedName>
</protein>
<feature type="domain" description="Asl1-like glycosyl hydrolase catalytic" evidence="2">
    <location>
        <begin position="45"/>
        <end position="302"/>
    </location>
</feature>
<keyword evidence="1" id="KW-0732">Signal</keyword>
<evidence type="ECO:0000256" key="1">
    <source>
        <dbReference type="SAM" id="SignalP"/>
    </source>
</evidence>
<dbReference type="GO" id="GO:0009277">
    <property type="term" value="C:fungal-type cell wall"/>
    <property type="evidence" value="ECO:0007669"/>
    <property type="project" value="TreeGrafter"/>
</dbReference>
<dbReference type="PANTHER" id="PTHR34154:SF3">
    <property type="entry name" value="ALKALI-SENSITIVE LINKAGE PROTEIN 1"/>
    <property type="match status" value="1"/>
</dbReference>
<sequence>MKRQLSRSRAISMSILQTTLFLLTLGTRMIPSSAQRNTKRGIAYLGNTHKSDNSLLLSSSSPLSWYYNWSPYPATEQIPLDSPLEFTPLVHGIDDAESSQTQHQIKSLPRSSMHILTFNEPDGDKDSGGSDIDPEDAARAYIEHIVPYHTSNSRGGRTWNISHPSVTRSPRGLDWLRQFNLSCYKIDEENGCPTDFIAAHWYGAFDGLASWLGTLDEFYNANRSDDTARLKIWITEMALPQANTHDTVNMMNQTLPYLEKLEYVEKYAWFGAFRTDDANEWTGDGVALFDDDGGLTKLGALYMGGEVNGFEEGDKGNAGTANLVKVNAGLLWVLAMFTMFVSSFW</sequence>
<dbReference type="EMBL" id="ML994611">
    <property type="protein sequence ID" value="KAF2194695.1"/>
    <property type="molecule type" value="Genomic_DNA"/>
</dbReference>
<organism evidence="3 4">
    <name type="scientific">Zopfia rhizophila CBS 207.26</name>
    <dbReference type="NCBI Taxonomy" id="1314779"/>
    <lineage>
        <taxon>Eukaryota</taxon>
        <taxon>Fungi</taxon>
        <taxon>Dikarya</taxon>
        <taxon>Ascomycota</taxon>
        <taxon>Pezizomycotina</taxon>
        <taxon>Dothideomycetes</taxon>
        <taxon>Dothideomycetes incertae sedis</taxon>
        <taxon>Zopfiaceae</taxon>
        <taxon>Zopfia</taxon>
    </lineage>
</organism>
<dbReference type="GO" id="GO:0016787">
    <property type="term" value="F:hydrolase activity"/>
    <property type="evidence" value="ECO:0007669"/>
    <property type="project" value="UniProtKB-KW"/>
</dbReference>
<reference evidence="3" key="1">
    <citation type="journal article" date="2020" name="Stud. Mycol.">
        <title>101 Dothideomycetes genomes: a test case for predicting lifestyles and emergence of pathogens.</title>
        <authorList>
            <person name="Haridas S."/>
            <person name="Albert R."/>
            <person name="Binder M."/>
            <person name="Bloem J."/>
            <person name="Labutti K."/>
            <person name="Salamov A."/>
            <person name="Andreopoulos B."/>
            <person name="Baker S."/>
            <person name="Barry K."/>
            <person name="Bills G."/>
            <person name="Bluhm B."/>
            <person name="Cannon C."/>
            <person name="Castanera R."/>
            <person name="Culley D."/>
            <person name="Daum C."/>
            <person name="Ezra D."/>
            <person name="Gonzalez J."/>
            <person name="Henrissat B."/>
            <person name="Kuo A."/>
            <person name="Liang C."/>
            <person name="Lipzen A."/>
            <person name="Lutzoni F."/>
            <person name="Magnuson J."/>
            <person name="Mondo S."/>
            <person name="Nolan M."/>
            <person name="Ohm R."/>
            <person name="Pangilinan J."/>
            <person name="Park H.-J."/>
            <person name="Ramirez L."/>
            <person name="Alfaro M."/>
            <person name="Sun H."/>
            <person name="Tritt A."/>
            <person name="Yoshinaga Y."/>
            <person name="Zwiers L.-H."/>
            <person name="Turgeon B."/>
            <person name="Goodwin S."/>
            <person name="Spatafora J."/>
            <person name="Crous P."/>
            <person name="Grigoriev I."/>
        </authorList>
    </citation>
    <scope>NUCLEOTIDE SEQUENCE</scope>
    <source>
        <strain evidence="3">CBS 207.26</strain>
    </source>
</reference>
<proteinExistence type="predicted"/>
<dbReference type="Proteomes" id="UP000800200">
    <property type="component" value="Unassembled WGS sequence"/>
</dbReference>
<evidence type="ECO:0000313" key="3">
    <source>
        <dbReference type="EMBL" id="KAF2194695.1"/>
    </source>
</evidence>
<dbReference type="InterPro" id="IPR053183">
    <property type="entry name" value="ASL1"/>
</dbReference>
<dbReference type="AlphaFoldDB" id="A0A6A6EU30"/>
<dbReference type="SUPFAM" id="SSF51445">
    <property type="entry name" value="(Trans)glycosidases"/>
    <property type="match status" value="1"/>
</dbReference>
<dbReference type="Pfam" id="PF11790">
    <property type="entry name" value="Glyco_hydro_cc"/>
    <property type="match status" value="1"/>
</dbReference>
<accession>A0A6A6EU30</accession>
<feature type="chain" id="PRO_5025405755" evidence="1">
    <location>
        <begin position="35"/>
        <end position="345"/>
    </location>
</feature>
<dbReference type="GO" id="GO:0071966">
    <property type="term" value="P:fungal-type cell wall polysaccharide metabolic process"/>
    <property type="evidence" value="ECO:0007669"/>
    <property type="project" value="TreeGrafter"/>
</dbReference>
<evidence type="ECO:0000313" key="4">
    <source>
        <dbReference type="Proteomes" id="UP000800200"/>
    </source>
</evidence>
<evidence type="ECO:0000259" key="2">
    <source>
        <dbReference type="Pfam" id="PF11790"/>
    </source>
</evidence>
<dbReference type="PANTHER" id="PTHR34154">
    <property type="entry name" value="ALKALI-SENSITIVE LINKAGE PROTEIN 1"/>
    <property type="match status" value="1"/>
</dbReference>
<gene>
    <name evidence="3" type="ORF">K469DRAFT_706186</name>
</gene>
<dbReference type="Gene3D" id="3.20.20.80">
    <property type="entry name" value="Glycosidases"/>
    <property type="match status" value="1"/>
</dbReference>
<keyword evidence="4" id="KW-1185">Reference proteome</keyword>
<dbReference type="OrthoDB" id="5959761at2759"/>
<keyword evidence="3" id="KW-0378">Hydrolase</keyword>
<feature type="signal peptide" evidence="1">
    <location>
        <begin position="1"/>
        <end position="34"/>
    </location>
</feature>
<dbReference type="InterPro" id="IPR017853">
    <property type="entry name" value="GH"/>
</dbReference>
<name>A0A6A6EU30_9PEZI</name>